<proteinExistence type="predicted"/>
<dbReference type="EMBL" id="CP097510">
    <property type="protein sequence ID" value="URE25167.1"/>
    <property type="molecule type" value="Genomic_DNA"/>
</dbReference>
<name>A0A9E7H7Y0_9LILI</name>
<sequence>MSAGILPPDHHHGQIMPGGDRLTVAECRFSRFTRHWNASFLLRPPSSVLLRRILFYPPSNALMGLKSFLTVRNREAGVIRLPPISAVSDFNSSSAQ</sequence>
<gene>
    <name evidence="1" type="ORF">MUK42_13044</name>
</gene>
<evidence type="ECO:0000313" key="1">
    <source>
        <dbReference type="EMBL" id="URE25167.1"/>
    </source>
</evidence>
<evidence type="ECO:0000313" key="2">
    <source>
        <dbReference type="Proteomes" id="UP001055439"/>
    </source>
</evidence>
<organism evidence="1 2">
    <name type="scientific">Musa troglodytarum</name>
    <name type="common">fe'i banana</name>
    <dbReference type="NCBI Taxonomy" id="320322"/>
    <lineage>
        <taxon>Eukaryota</taxon>
        <taxon>Viridiplantae</taxon>
        <taxon>Streptophyta</taxon>
        <taxon>Embryophyta</taxon>
        <taxon>Tracheophyta</taxon>
        <taxon>Spermatophyta</taxon>
        <taxon>Magnoliopsida</taxon>
        <taxon>Liliopsida</taxon>
        <taxon>Zingiberales</taxon>
        <taxon>Musaceae</taxon>
        <taxon>Musa</taxon>
    </lineage>
</organism>
<reference evidence="1" key="1">
    <citation type="submission" date="2022-05" db="EMBL/GenBank/DDBJ databases">
        <title>The Musa troglodytarum L. genome provides insights into the mechanism of non-climacteric behaviour and enrichment of carotenoids.</title>
        <authorList>
            <person name="Wang J."/>
        </authorList>
    </citation>
    <scope>NUCLEOTIDE SEQUENCE</scope>
    <source>
        <tissue evidence="1">Leaf</tissue>
    </source>
</reference>
<accession>A0A9E7H7Y0</accession>
<protein>
    <submittedName>
        <fullName evidence="1">Uncharacterized protein</fullName>
    </submittedName>
</protein>
<dbReference type="Proteomes" id="UP001055439">
    <property type="component" value="Chromosome 8"/>
</dbReference>
<dbReference type="OrthoDB" id="6339427at2759"/>
<keyword evidence="2" id="KW-1185">Reference proteome</keyword>
<dbReference type="AlphaFoldDB" id="A0A9E7H7Y0"/>
<dbReference type="EMBL" id="CP097510">
    <property type="protein sequence ID" value="URE25166.1"/>
    <property type="molecule type" value="Genomic_DNA"/>
</dbReference>